<protein>
    <submittedName>
        <fullName evidence="2">Uncharacterized protein</fullName>
    </submittedName>
</protein>
<keyword evidence="1" id="KW-0732">Signal</keyword>
<sequence length="233" mass="25994">MKLHFGVLLCLCALAASLTPLKDHSEHGTAPILRILFETLLAKADYTPGLFDIPIQIKNDYEDTMDTDEHTIRSRVVSRRSHCLSYADCNGGWCHKGQCLDGACDGDKLCPDGYGYECDGKNCFKYRPPWVQEIPGNGLKNQILSTLLGRAKTPAEAQTSLKAYDQVRRPPTRRIGEASRDTGLIAAGLGETKRLNLADLRAKLQPRWDSIIDSDNEKHRDEALELLVRELKS</sequence>
<feature type="signal peptide" evidence="1">
    <location>
        <begin position="1"/>
        <end position="17"/>
    </location>
</feature>
<name>A0A5N7CAQ1_PETAA</name>
<reference evidence="2" key="1">
    <citation type="submission" date="2019-04" db="EMBL/GenBank/DDBJ databases">
        <title>Friends and foes A comparative genomics studyof 23 Aspergillus species from section Flavi.</title>
        <authorList>
            <consortium name="DOE Joint Genome Institute"/>
            <person name="Kjaerbolling I."/>
            <person name="Vesth T."/>
            <person name="Frisvad J.C."/>
            <person name="Nybo J.L."/>
            <person name="Theobald S."/>
            <person name="Kildgaard S."/>
            <person name="Isbrandt T."/>
            <person name="Kuo A."/>
            <person name="Sato A."/>
            <person name="Lyhne E.K."/>
            <person name="Kogle M.E."/>
            <person name="Wiebenga A."/>
            <person name="Kun R.S."/>
            <person name="Lubbers R.J."/>
            <person name="Makela M.R."/>
            <person name="Barry K."/>
            <person name="Chovatia M."/>
            <person name="Clum A."/>
            <person name="Daum C."/>
            <person name="Haridas S."/>
            <person name="He G."/>
            <person name="LaButti K."/>
            <person name="Lipzen A."/>
            <person name="Mondo S."/>
            <person name="Riley R."/>
            <person name="Salamov A."/>
            <person name="Simmons B.A."/>
            <person name="Magnuson J.K."/>
            <person name="Henrissat B."/>
            <person name="Mortensen U.H."/>
            <person name="Larsen T.O."/>
            <person name="Devries R.P."/>
            <person name="Grigoriev I.V."/>
            <person name="Machida M."/>
            <person name="Baker S.E."/>
            <person name="Andersen M.R."/>
        </authorList>
    </citation>
    <scope>NUCLEOTIDE SEQUENCE [LARGE SCALE GENOMIC DNA]</scope>
    <source>
        <strain evidence="2">IBT 14317</strain>
    </source>
</reference>
<gene>
    <name evidence="2" type="ORF">BDV23DRAFT_182740</name>
</gene>
<organism evidence="2">
    <name type="scientific">Petromyces alliaceus</name>
    <name type="common">Aspergillus alliaceus</name>
    <dbReference type="NCBI Taxonomy" id="209559"/>
    <lineage>
        <taxon>Eukaryota</taxon>
        <taxon>Fungi</taxon>
        <taxon>Dikarya</taxon>
        <taxon>Ascomycota</taxon>
        <taxon>Pezizomycotina</taxon>
        <taxon>Eurotiomycetes</taxon>
        <taxon>Eurotiomycetidae</taxon>
        <taxon>Eurotiales</taxon>
        <taxon>Aspergillaceae</taxon>
        <taxon>Aspergillus</taxon>
        <taxon>Aspergillus subgen. Circumdati</taxon>
    </lineage>
</organism>
<dbReference type="AlphaFoldDB" id="A0A5N7CAQ1"/>
<feature type="chain" id="PRO_5024878458" evidence="1">
    <location>
        <begin position="18"/>
        <end position="233"/>
    </location>
</feature>
<evidence type="ECO:0000256" key="1">
    <source>
        <dbReference type="SAM" id="SignalP"/>
    </source>
</evidence>
<accession>A0A5N7CAQ1</accession>
<proteinExistence type="predicted"/>
<dbReference type="Proteomes" id="UP000326877">
    <property type="component" value="Unassembled WGS sequence"/>
</dbReference>
<dbReference type="EMBL" id="ML735247">
    <property type="protein sequence ID" value="KAE8391220.1"/>
    <property type="molecule type" value="Genomic_DNA"/>
</dbReference>
<evidence type="ECO:0000313" key="2">
    <source>
        <dbReference type="EMBL" id="KAE8391220.1"/>
    </source>
</evidence>
<dbReference type="OrthoDB" id="4388818at2759"/>